<name>A0A2X2SKI4_CAPOC</name>
<protein>
    <submittedName>
        <fullName evidence="1">Uncharacterized protein</fullName>
    </submittedName>
</protein>
<proteinExistence type="predicted"/>
<dbReference type="Proteomes" id="UP000250169">
    <property type="component" value="Unassembled WGS sequence"/>
</dbReference>
<dbReference type="PROSITE" id="PS51257">
    <property type="entry name" value="PROKAR_LIPOPROTEIN"/>
    <property type="match status" value="1"/>
</dbReference>
<sequence>MKKLIFSALVATALFVSSCGKDDDNGGNPSLNGDWYLYILYQDNNNKGLRWGIPNTCAEQSYWSIADKKIKLEWYWLGNNNNCQYKPIYYDYTSSNGTFHMAVSDDSPTGKKGMTTSMKYEMKDKELILRYNDGRNDIINVLHKKDVDYSHLDPLTGRWLMTKYVVGQQEALVKDGGCLYGEIVAHSLGATLYLNYPENGQCNETINNYKWVKEGGKYYDVTNPTKKELWDINFSNNNRSMTLSVDTNNGHVVMYFNKVR</sequence>
<dbReference type="EMBL" id="UAVS01000001">
    <property type="protein sequence ID" value="SQA92908.1"/>
    <property type="molecule type" value="Genomic_DNA"/>
</dbReference>
<reference evidence="1 2" key="1">
    <citation type="submission" date="2018-06" db="EMBL/GenBank/DDBJ databases">
        <authorList>
            <consortium name="Pathogen Informatics"/>
            <person name="Doyle S."/>
        </authorList>
    </citation>
    <scope>NUCLEOTIDE SEQUENCE [LARGE SCALE GENOMIC DNA]</scope>
    <source>
        <strain evidence="1 2">NCTC11545</strain>
    </source>
</reference>
<organism evidence="1 2">
    <name type="scientific">Capnocytophaga ochracea</name>
    <dbReference type="NCBI Taxonomy" id="1018"/>
    <lineage>
        <taxon>Bacteria</taxon>
        <taxon>Pseudomonadati</taxon>
        <taxon>Bacteroidota</taxon>
        <taxon>Flavobacteriia</taxon>
        <taxon>Flavobacteriales</taxon>
        <taxon>Flavobacteriaceae</taxon>
        <taxon>Capnocytophaga</taxon>
    </lineage>
</organism>
<dbReference type="RefSeq" id="WP_111971981.1">
    <property type="nucleotide sequence ID" value="NZ_UAVS01000001.1"/>
</dbReference>
<dbReference type="AlphaFoldDB" id="A0A2X2SKI4"/>
<evidence type="ECO:0000313" key="1">
    <source>
        <dbReference type="EMBL" id="SQA92908.1"/>
    </source>
</evidence>
<accession>A0A2X2SKI4</accession>
<gene>
    <name evidence="1" type="ORF">NCTC11545_00270</name>
</gene>
<evidence type="ECO:0000313" key="2">
    <source>
        <dbReference type="Proteomes" id="UP000250169"/>
    </source>
</evidence>